<reference evidence="2 3" key="1">
    <citation type="submission" date="2020-07" db="EMBL/GenBank/DDBJ databases">
        <title>Halosimplex litoreum sp. nov. and Halosimplex rubrum sp. nov., isolated from different salt environments.</title>
        <authorList>
            <person name="Cui H."/>
        </authorList>
    </citation>
    <scope>NUCLEOTIDE SEQUENCE [LARGE SCALE GENOMIC DNA]</scope>
    <source>
        <strain evidence="2 3">R2</strain>
    </source>
</reference>
<dbReference type="EMBL" id="CP058909">
    <property type="protein sequence ID" value="QLH81016.1"/>
    <property type="molecule type" value="Genomic_DNA"/>
</dbReference>
<evidence type="ECO:0000256" key="1">
    <source>
        <dbReference type="SAM" id="MobiDB-lite"/>
    </source>
</evidence>
<organism evidence="2 3">
    <name type="scientific">Halosimplex pelagicum</name>
    <dbReference type="NCBI Taxonomy" id="869886"/>
    <lineage>
        <taxon>Archaea</taxon>
        <taxon>Methanobacteriati</taxon>
        <taxon>Methanobacteriota</taxon>
        <taxon>Stenosarchaea group</taxon>
        <taxon>Halobacteria</taxon>
        <taxon>Halobacteriales</taxon>
        <taxon>Haloarculaceae</taxon>
        <taxon>Halosimplex</taxon>
    </lineage>
</organism>
<dbReference type="Proteomes" id="UP000509346">
    <property type="component" value="Chromosome"/>
</dbReference>
<proteinExistence type="predicted"/>
<feature type="compositionally biased region" description="Polar residues" evidence="1">
    <location>
        <begin position="1"/>
        <end position="14"/>
    </location>
</feature>
<keyword evidence="3" id="KW-1185">Reference proteome</keyword>
<evidence type="ECO:0000313" key="3">
    <source>
        <dbReference type="Proteomes" id="UP000509346"/>
    </source>
</evidence>
<name>A0A7D5TFZ6_9EURY</name>
<feature type="region of interest" description="Disordered" evidence="1">
    <location>
        <begin position="1"/>
        <end position="24"/>
    </location>
</feature>
<gene>
    <name evidence="2" type="ORF">HZS54_04910</name>
</gene>
<protein>
    <submittedName>
        <fullName evidence="2">Uncharacterized protein</fullName>
    </submittedName>
</protein>
<dbReference type="RefSeq" id="WP_179920829.1">
    <property type="nucleotide sequence ID" value="NZ_CP058909.1"/>
</dbReference>
<dbReference type="KEGG" id="hpel:HZS54_04910"/>
<dbReference type="GeneID" id="56081905"/>
<accession>A0A7D5TFZ6</accession>
<dbReference type="AlphaFoldDB" id="A0A7D5TFZ6"/>
<sequence length="58" mass="6309">MSETQTTTDEATGSRSGGWDEDTVAAAERLIEKYPDDDPLVTLCESIVQSNDSEEARS</sequence>
<evidence type="ECO:0000313" key="2">
    <source>
        <dbReference type="EMBL" id="QLH81016.1"/>
    </source>
</evidence>